<dbReference type="RefSeq" id="WP_302912371.1">
    <property type="nucleotide sequence ID" value="NZ_JAUMSQ010000001.1"/>
</dbReference>
<keyword evidence="4" id="KW-0274">FAD</keyword>
<accession>A0ABT8UAL3</accession>
<evidence type="ECO:0000256" key="7">
    <source>
        <dbReference type="ARBA" id="ARBA00023033"/>
    </source>
</evidence>
<evidence type="ECO:0000313" key="9">
    <source>
        <dbReference type="Proteomes" id="UP001168823"/>
    </source>
</evidence>
<dbReference type="EMBL" id="JAUMSQ010000001">
    <property type="protein sequence ID" value="MDO3634211.1"/>
    <property type="molecule type" value="Genomic_DNA"/>
</dbReference>
<dbReference type="InterPro" id="IPR020946">
    <property type="entry name" value="Flavin_mOase-like"/>
</dbReference>
<dbReference type="InterPro" id="IPR050775">
    <property type="entry name" value="FAD-binding_Monooxygenases"/>
</dbReference>
<sequence length="540" mass="59343">MATTADLLPEAVDAVVVGAGFAGLYALHKLRQQGLTVRVFEAAPDVGGTWYYNRYPGARCDVESVDYCYSFSDDLQQEWTWTEKYATQAEILRYINWVADKLDLRRGITFNTRVTSAVLDEDSLRWTVTTDTGAVVCARFCLMATGPLSAALTPQFAGLNGFGGRIYHTADWPHEGVDFTGRRVAVIGTGSSGVQSIPIIAEQAEQLYVFQRTPNYSVPAGNRPLSAEDVAQVKATYAERRRLSWQSGGGSPHVAHPKLTMEVSDEERRAAFEKRWQLGGVLFSKTFRDQMIDSRANEEARKFYEEKIRAVIDDPDVAELLIPSDHPIGTKRICTDTNYFQTFNRPDVELVSVRRTPITSIDADGINTSDAHYDVDTIVLATGFDAMTGALGKMEIAGRGGETLNDDWRDGPRTYLGLGVDGYPNLFVVSGPGAPAVLANMVLHAEAHVNWIAGCIRHLDDHGYTAIEATKEAVDEWGAELARRAEATLFTKADSWYMGANVPGKPRVFMLFIGGFGVYLDICAEVADAGYKGFALLKAD</sequence>
<dbReference type="SUPFAM" id="SSF51905">
    <property type="entry name" value="FAD/NAD(P)-binding domain"/>
    <property type="match status" value="1"/>
</dbReference>
<dbReference type="InterPro" id="IPR036188">
    <property type="entry name" value="FAD/NAD-bd_sf"/>
</dbReference>
<evidence type="ECO:0000313" key="8">
    <source>
        <dbReference type="EMBL" id="MDO3634211.1"/>
    </source>
</evidence>
<evidence type="ECO:0000256" key="3">
    <source>
        <dbReference type="ARBA" id="ARBA00022630"/>
    </source>
</evidence>
<dbReference type="Gene3D" id="3.50.50.60">
    <property type="entry name" value="FAD/NAD(P)-binding domain"/>
    <property type="match status" value="2"/>
</dbReference>
<dbReference type="Proteomes" id="UP001168823">
    <property type="component" value="Unassembled WGS sequence"/>
</dbReference>
<gene>
    <name evidence="8" type="ORF">Q2100_00460</name>
</gene>
<reference evidence="8" key="1">
    <citation type="submission" date="2023-07" db="EMBL/GenBank/DDBJ databases">
        <title>Mycolicibacterium sp. nov., a novel bacterial species.</title>
        <authorList>
            <person name="Cao Y."/>
        </authorList>
    </citation>
    <scope>NUCLEOTIDE SEQUENCE</scope>
    <source>
        <strain evidence="8">KC 300</strain>
    </source>
</reference>
<dbReference type="GO" id="GO:0016491">
    <property type="term" value="F:oxidoreductase activity"/>
    <property type="evidence" value="ECO:0007669"/>
    <property type="project" value="UniProtKB-KW"/>
</dbReference>
<evidence type="ECO:0000256" key="6">
    <source>
        <dbReference type="ARBA" id="ARBA00023002"/>
    </source>
</evidence>
<evidence type="ECO:0000256" key="4">
    <source>
        <dbReference type="ARBA" id="ARBA00022827"/>
    </source>
</evidence>
<comment type="cofactor">
    <cofactor evidence="1">
        <name>FAD</name>
        <dbReference type="ChEBI" id="CHEBI:57692"/>
    </cofactor>
</comment>
<keyword evidence="9" id="KW-1185">Reference proteome</keyword>
<keyword evidence="3" id="KW-0285">Flavoprotein</keyword>
<evidence type="ECO:0000256" key="1">
    <source>
        <dbReference type="ARBA" id="ARBA00001974"/>
    </source>
</evidence>
<evidence type="ECO:0000256" key="5">
    <source>
        <dbReference type="ARBA" id="ARBA00022857"/>
    </source>
</evidence>
<organism evidence="8 9">
    <name type="scientific">Mycolicibacterium arseniciresistens</name>
    <dbReference type="NCBI Taxonomy" id="3062257"/>
    <lineage>
        <taxon>Bacteria</taxon>
        <taxon>Bacillati</taxon>
        <taxon>Actinomycetota</taxon>
        <taxon>Actinomycetes</taxon>
        <taxon>Mycobacteriales</taxon>
        <taxon>Mycobacteriaceae</taxon>
        <taxon>Mycolicibacterium</taxon>
    </lineage>
</organism>
<comment type="caution">
    <text evidence="8">The sequence shown here is derived from an EMBL/GenBank/DDBJ whole genome shotgun (WGS) entry which is preliminary data.</text>
</comment>
<comment type="similarity">
    <text evidence="2">Belongs to the FAD-binding monooxygenase family.</text>
</comment>
<dbReference type="Pfam" id="PF00743">
    <property type="entry name" value="FMO-like"/>
    <property type="match status" value="1"/>
</dbReference>
<keyword evidence="6 8" id="KW-0560">Oxidoreductase</keyword>
<proteinExistence type="inferred from homology"/>
<keyword evidence="5" id="KW-0521">NADP</keyword>
<protein>
    <submittedName>
        <fullName evidence="8">NAD(P)/FAD-dependent oxidoreductase</fullName>
        <ecNumber evidence="8">1.14.13.-</ecNumber>
    </submittedName>
</protein>
<name>A0ABT8UAL3_9MYCO</name>
<dbReference type="PANTHER" id="PTHR43098:SF3">
    <property type="entry name" value="L-ORNITHINE N(5)-MONOOXYGENASE-RELATED"/>
    <property type="match status" value="1"/>
</dbReference>
<dbReference type="PANTHER" id="PTHR43098">
    <property type="entry name" value="L-ORNITHINE N(5)-MONOOXYGENASE-RELATED"/>
    <property type="match status" value="1"/>
</dbReference>
<dbReference type="EC" id="1.14.13.-" evidence="8"/>
<dbReference type="PRINTS" id="PR00411">
    <property type="entry name" value="PNDRDTASEI"/>
</dbReference>
<keyword evidence="7" id="KW-0503">Monooxygenase</keyword>
<evidence type="ECO:0000256" key="2">
    <source>
        <dbReference type="ARBA" id="ARBA00010139"/>
    </source>
</evidence>